<dbReference type="OrthoDB" id="29543at2759"/>
<dbReference type="InterPro" id="IPR010920">
    <property type="entry name" value="LSM_dom_sf"/>
</dbReference>
<dbReference type="VEuPathDB" id="MicrosporidiaDB:ECANGB1_2326"/>
<dbReference type="InterPro" id="IPR001163">
    <property type="entry name" value="Sm_dom_euk/arc"/>
</dbReference>
<organism evidence="2 3">
    <name type="scientific">Enterospora canceri</name>
    <dbReference type="NCBI Taxonomy" id="1081671"/>
    <lineage>
        <taxon>Eukaryota</taxon>
        <taxon>Fungi</taxon>
        <taxon>Fungi incertae sedis</taxon>
        <taxon>Microsporidia</taxon>
        <taxon>Enterocytozoonidae</taxon>
        <taxon>Enterospora</taxon>
    </lineage>
</organism>
<dbReference type="GO" id="GO:0032991">
    <property type="term" value="C:protein-containing complex"/>
    <property type="evidence" value="ECO:0007669"/>
    <property type="project" value="UniProtKB-ARBA"/>
</dbReference>
<name>A0A1Y1S9Q4_9MICR</name>
<dbReference type="EMBL" id="LWDP01000009">
    <property type="protein sequence ID" value="ORD94786.1"/>
    <property type="molecule type" value="Genomic_DNA"/>
</dbReference>
<evidence type="ECO:0000313" key="2">
    <source>
        <dbReference type="EMBL" id="ORD94786.1"/>
    </source>
</evidence>
<dbReference type="Gene3D" id="2.30.30.100">
    <property type="match status" value="1"/>
</dbReference>
<protein>
    <submittedName>
        <fullName evidence="2">LSMH</fullName>
    </submittedName>
</protein>
<dbReference type="AlphaFoldDB" id="A0A1Y1S9Q4"/>
<dbReference type="Pfam" id="PF01423">
    <property type="entry name" value="LSM"/>
    <property type="match status" value="1"/>
</dbReference>
<dbReference type="SMART" id="SM00651">
    <property type="entry name" value="Sm"/>
    <property type="match status" value="1"/>
</dbReference>
<gene>
    <name evidence="2" type="primary">LSMH</name>
    <name evidence="2" type="ORF">ECANGB1_2326</name>
</gene>
<reference evidence="2 3" key="1">
    <citation type="journal article" date="2017" name="Environ. Microbiol.">
        <title>Decay of the glycolytic pathway and adaptation to intranuclear parasitism within Enterocytozoonidae microsporidia.</title>
        <authorList>
            <person name="Wiredu Boakye D."/>
            <person name="Jaroenlak P."/>
            <person name="Prachumwat A."/>
            <person name="Williams T.A."/>
            <person name="Bateman K.S."/>
            <person name="Itsathitphaisarn O."/>
            <person name="Sritunyalucksana K."/>
            <person name="Paszkiewicz K.H."/>
            <person name="Moore K.A."/>
            <person name="Stentiford G.D."/>
            <person name="Williams B.A."/>
        </authorList>
    </citation>
    <scope>NUCLEOTIDE SEQUENCE [LARGE SCALE GENOMIC DNA]</scope>
    <source>
        <strain evidence="2 3">GB1</strain>
    </source>
</reference>
<evidence type="ECO:0000259" key="1">
    <source>
        <dbReference type="SMART" id="SM00651"/>
    </source>
</evidence>
<feature type="domain" description="Sm" evidence="1">
    <location>
        <begin position="7"/>
        <end position="61"/>
    </location>
</feature>
<dbReference type="SUPFAM" id="SSF50182">
    <property type="entry name" value="Sm-like ribonucleoproteins"/>
    <property type="match status" value="1"/>
</dbReference>
<proteinExistence type="predicted"/>
<evidence type="ECO:0000313" key="3">
    <source>
        <dbReference type="Proteomes" id="UP000192639"/>
    </source>
</evidence>
<sequence>MLNHPFEAVKIYLKMNVVVHLKTGEKYKGNLNSFDEHLNVILENDDKLNFIRGENILCVGRE</sequence>
<keyword evidence="3" id="KW-1185">Reference proteome</keyword>
<accession>A0A1Y1S9Q4</accession>
<comment type="caution">
    <text evidence="2">The sequence shown here is derived from an EMBL/GenBank/DDBJ whole genome shotgun (WGS) entry which is preliminary data.</text>
</comment>
<dbReference type="Proteomes" id="UP000192639">
    <property type="component" value="Unassembled WGS sequence"/>
</dbReference>